<feature type="domain" description="Solute-binding protein family 3/N-terminal" evidence="3">
    <location>
        <begin position="19"/>
        <end position="259"/>
    </location>
</feature>
<feature type="chain" id="PRO_5002708414" evidence="2">
    <location>
        <begin position="18"/>
        <end position="259"/>
    </location>
</feature>
<protein>
    <submittedName>
        <fullName evidence="4">CjaC</fullName>
    </submittedName>
</protein>
<dbReference type="PANTHER" id="PTHR35936:SF19">
    <property type="entry name" value="AMINO-ACID-BINDING PROTEIN YXEM-RELATED"/>
    <property type="match status" value="1"/>
</dbReference>
<dbReference type="eggNOG" id="COG0834">
    <property type="taxonomic scope" value="Bacteria"/>
</dbReference>
<dbReference type="EMBL" id="CP000776">
    <property type="protein sequence ID" value="ABS51573.1"/>
    <property type="molecule type" value="Genomic_DNA"/>
</dbReference>
<organism evidence="4 5">
    <name type="scientific">Campylobacter hominis (strain ATCC BAA-381 / DSM 21671 / CCUG 45161 / LMG 19568 / NCTC 13146 / CH001A)</name>
    <dbReference type="NCBI Taxonomy" id="360107"/>
    <lineage>
        <taxon>Bacteria</taxon>
        <taxon>Pseudomonadati</taxon>
        <taxon>Campylobacterota</taxon>
        <taxon>Epsilonproteobacteria</taxon>
        <taxon>Campylobacterales</taxon>
        <taxon>Campylobacteraceae</taxon>
        <taxon>Campylobacter</taxon>
    </lineage>
</organism>
<accession>A7I303</accession>
<dbReference type="HOGENOM" id="CLU_019602_18_2_7"/>
<keyword evidence="5" id="KW-1185">Reference proteome</keyword>
<name>A7I303_CAMHC</name>
<evidence type="ECO:0000313" key="5">
    <source>
        <dbReference type="Proteomes" id="UP000002407"/>
    </source>
</evidence>
<dbReference type="CDD" id="cd13530">
    <property type="entry name" value="PBP2_peptides_like"/>
    <property type="match status" value="1"/>
</dbReference>
<dbReference type="PANTHER" id="PTHR35936">
    <property type="entry name" value="MEMBRANE-BOUND LYTIC MUREIN TRANSGLYCOSYLASE F"/>
    <property type="match status" value="1"/>
</dbReference>
<evidence type="ECO:0000259" key="3">
    <source>
        <dbReference type="SMART" id="SM00062"/>
    </source>
</evidence>
<dbReference type="RefSeq" id="WP_012109197.1">
    <property type="nucleotide sequence ID" value="NC_009714.1"/>
</dbReference>
<keyword evidence="1 2" id="KW-0732">Signal</keyword>
<dbReference type="AlphaFoldDB" id="A7I303"/>
<dbReference type="KEGG" id="cha:CHAB381_1345"/>
<dbReference type="SUPFAM" id="SSF53850">
    <property type="entry name" value="Periplasmic binding protein-like II"/>
    <property type="match status" value="1"/>
</dbReference>
<dbReference type="InterPro" id="IPR001638">
    <property type="entry name" value="Solute-binding_3/MltF_N"/>
</dbReference>
<evidence type="ECO:0000313" key="4">
    <source>
        <dbReference type="EMBL" id="ABS51573.1"/>
    </source>
</evidence>
<dbReference type="STRING" id="360107.CHAB381_1345"/>
<evidence type="ECO:0000256" key="1">
    <source>
        <dbReference type="ARBA" id="ARBA00022729"/>
    </source>
</evidence>
<sequence>MKKLFLAFALLCVSLFAETVKVGMDKEYPPFSYLNNGVMAGFEVDLLKEIASQTGITIEFVPMIFDDIFNEVESGHIDVGCGAIDITPERQERFDFSIPYNRTADIYVTEATNKNLVGPSDLKGKKIGVLTAGSKQEKVARSIPDAKVIINASLANLLISVKTGRIDACIIESINAPAVLGNGYDFASSSDKMAMDTLKSFGMDSKLEIFYIDTASAMQQGMIVKKGTRSDLLNKINSAIDNLKQSGKIDSMLAKYGLK</sequence>
<feature type="signal peptide" evidence="2">
    <location>
        <begin position="1"/>
        <end position="17"/>
    </location>
</feature>
<gene>
    <name evidence="4" type="ordered locus">CHAB381_1345</name>
</gene>
<dbReference type="SMART" id="SM00062">
    <property type="entry name" value="PBPb"/>
    <property type="match status" value="1"/>
</dbReference>
<proteinExistence type="predicted"/>
<reference evidence="5" key="1">
    <citation type="submission" date="2007-07" db="EMBL/GenBank/DDBJ databases">
        <title>Complete genome sequence of Campylobacter hominis ATCC BAA-381, a commensal isolated from the human gastrointestinal tract.</title>
        <authorList>
            <person name="Fouts D.E."/>
            <person name="Mongodin E.F."/>
            <person name="Puiu D."/>
            <person name="Sebastian Y."/>
            <person name="Miller W.G."/>
            <person name="Mandrell R.E."/>
            <person name="Nelson K.E."/>
        </authorList>
    </citation>
    <scope>NUCLEOTIDE SEQUENCE [LARGE SCALE GENOMIC DNA]</scope>
    <source>
        <strain evidence="5">ATCC BAA-381 / LMG 19568 / NCTC 13146 / CH001A</strain>
    </source>
</reference>
<evidence type="ECO:0000256" key="2">
    <source>
        <dbReference type="SAM" id="SignalP"/>
    </source>
</evidence>
<dbReference type="Gene3D" id="3.40.190.10">
    <property type="entry name" value="Periplasmic binding protein-like II"/>
    <property type="match status" value="2"/>
</dbReference>
<dbReference type="Proteomes" id="UP000002407">
    <property type="component" value="Chromosome"/>
</dbReference>
<dbReference type="Pfam" id="PF00497">
    <property type="entry name" value="SBP_bac_3"/>
    <property type="match status" value="1"/>
</dbReference>